<accession>A0A9W7CIC4</accession>
<evidence type="ECO:0000313" key="2">
    <source>
        <dbReference type="EMBL" id="GMF33675.1"/>
    </source>
</evidence>
<name>A0A9W7CIC4_9STRA</name>
<dbReference type="EMBL" id="BSXW01001104">
    <property type="protein sequence ID" value="GMF33675.1"/>
    <property type="molecule type" value="Genomic_DNA"/>
</dbReference>
<reference evidence="2" key="1">
    <citation type="submission" date="2023-04" db="EMBL/GenBank/DDBJ databases">
        <title>Phytophthora lilii NBRC 32176.</title>
        <authorList>
            <person name="Ichikawa N."/>
            <person name="Sato H."/>
            <person name="Tonouchi N."/>
        </authorList>
    </citation>
    <scope>NUCLEOTIDE SEQUENCE</scope>
    <source>
        <strain evidence="2">NBRC 32176</strain>
    </source>
</reference>
<dbReference type="Proteomes" id="UP001165083">
    <property type="component" value="Unassembled WGS sequence"/>
</dbReference>
<keyword evidence="1" id="KW-0732">Signal</keyword>
<proteinExistence type="predicted"/>
<feature type="signal peptide" evidence="1">
    <location>
        <begin position="1"/>
        <end position="23"/>
    </location>
</feature>
<gene>
    <name evidence="2" type="ORF">Plil01_001435900</name>
</gene>
<dbReference type="AlphaFoldDB" id="A0A9W7CIC4"/>
<organism evidence="2 3">
    <name type="scientific">Phytophthora lilii</name>
    <dbReference type="NCBI Taxonomy" id="2077276"/>
    <lineage>
        <taxon>Eukaryota</taxon>
        <taxon>Sar</taxon>
        <taxon>Stramenopiles</taxon>
        <taxon>Oomycota</taxon>
        <taxon>Peronosporomycetes</taxon>
        <taxon>Peronosporales</taxon>
        <taxon>Peronosporaceae</taxon>
        <taxon>Phytophthora</taxon>
    </lineage>
</organism>
<feature type="chain" id="PRO_5040997615" evidence="1">
    <location>
        <begin position="24"/>
        <end position="165"/>
    </location>
</feature>
<sequence>MQLLLRLLLLTVAVSISATTASAVISNEVASDKLATSDHVSLVGGLNSGVSTGAQRALRGNGQMIDPNEEERGISEWIGTLGARTKAAARRGIVNKYLDHFGKFKTVDDSFLMGLFKEKITPDDLRAKALEMTNEENRVTTVRIISVYEPWFKAVVDGKIKVKAQ</sequence>
<protein>
    <submittedName>
        <fullName evidence="2">Unnamed protein product</fullName>
    </submittedName>
</protein>
<keyword evidence="3" id="KW-1185">Reference proteome</keyword>
<evidence type="ECO:0000313" key="3">
    <source>
        <dbReference type="Proteomes" id="UP001165083"/>
    </source>
</evidence>
<comment type="caution">
    <text evidence="2">The sequence shown here is derived from an EMBL/GenBank/DDBJ whole genome shotgun (WGS) entry which is preliminary data.</text>
</comment>
<evidence type="ECO:0000256" key="1">
    <source>
        <dbReference type="SAM" id="SignalP"/>
    </source>
</evidence>